<evidence type="ECO:0000313" key="1">
    <source>
        <dbReference type="EnsemblPlants" id="AVESA.00010b.r2.7DG1373250.1.CDS"/>
    </source>
</evidence>
<dbReference type="EnsemblPlants" id="AVESA.00010b.r2.7DG1373250.1">
    <property type="protein sequence ID" value="AVESA.00010b.r2.7DG1373250.1.CDS"/>
    <property type="gene ID" value="AVESA.00010b.r2.7DG1373250"/>
</dbReference>
<dbReference type="Proteomes" id="UP001732700">
    <property type="component" value="Chromosome 7D"/>
</dbReference>
<protein>
    <submittedName>
        <fullName evidence="1">Uncharacterized protein</fullName>
    </submittedName>
</protein>
<reference evidence="1" key="1">
    <citation type="submission" date="2021-05" db="EMBL/GenBank/DDBJ databases">
        <authorList>
            <person name="Scholz U."/>
            <person name="Mascher M."/>
            <person name="Fiebig A."/>
        </authorList>
    </citation>
    <scope>NUCLEOTIDE SEQUENCE [LARGE SCALE GENOMIC DNA]</scope>
</reference>
<proteinExistence type="predicted"/>
<sequence length="207" mass="21913">MDDLANAARHDTFVPSEITRLVGQKYKLMVSISKKWKLKNTEKLSFQVNRIEETFKPALPPIVLDPAQASSSGSRLRALLPALGPVMSPTAPQTPVAVVKLSPSTPVARSSAPMRGARRSLFQTTTKYKAQPLEEGAASNISGQAEVGDGASGEQIGVGDGTVTAQDRVGETLPLKDKAIGDEKDGSARFKRTSSTKSGGTLKKGKP</sequence>
<reference evidence="1" key="2">
    <citation type="submission" date="2025-09" db="UniProtKB">
        <authorList>
            <consortium name="EnsemblPlants"/>
        </authorList>
    </citation>
    <scope>IDENTIFICATION</scope>
</reference>
<accession>A0ACD6AK21</accession>
<organism evidence="1 2">
    <name type="scientific">Avena sativa</name>
    <name type="common">Oat</name>
    <dbReference type="NCBI Taxonomy" id="4498"/>
    <lineage>
        <taxon>Eukaryota</taxon>
        <taxon>Viridiplantae</taxon>
        <taxon>Streptophyta</taxon>
        <taxon>Embryophyta</taxon>
        <taxon>Tracheophyta</taxon>
        <taxon>Spermatophyta</taxon>
        <taxon>Magnoliopsida</taxon>
        <taxon>Liliopsida</taxon>
        <taxon>Poales</taxon>
        <taxon>Poaceae</taxon>
        <taxon>BOP clade</taxon>
        <taxon>Pooideae</taxon>
        <taxon>Poodae</taxon>
        <taxon>Poeae</taxon>
        <taxon>Poeae Chloroplast Group 1 (Aveneae type)</taxon>
        <taxon>Aveninae</taxon>
        <taxon>Avena</taxon>
    </lineage>
</organism>
<name>A0ACD6AK21_AVESA</name>
<keyword evidence="2" id="KW-1185">Reference proteome</keyword>
<evidence type="ECO:0000313" key="2">
    <source>
        <dbReference type="Proteomes" id="UP001732700"/>
    </source>
</evidence>